<dbReference type="SUPFAM" id="SSF52540">
    <property type="entry name" value="P-loop containing nucleoside triphosphate hydrolases"/>
    <property type="match status" value="1"/>
</dbReference>
<reference evidence="9 10" key="1">
    <citation type="submission" date="2018-09" db="EMBL/GenBank/DDBJ databases">
        <title>Genomic Encyclopedia of Archaeal and Bacterial Type Strains, Phase II (KMG-II): from individual species to whole genera.</title>
        <authorList>
            <person name="Goeker M."/>
        </authorList>
    </citation>
    <scope>NUCLEOTIDE SEQUENCE [LARGE SCALE GENOMIC DNA]</scope>
    <source>
        <strain evidence="9 10">DSM 17008</strain>
    </source>
</reference>
<comment type="subunit">
    <text evidence="5">The complex is composed of two ATP-binding proteins (OpuCA), two transmembrane proteins (OpuCB and OpuCD) and a solute-binding protein (OpuCC).</text>
</comment>
<evidence type="ECO:0000259" key="8">
    <source>
        <dbReference type="PROSITE" id="PS50893"/>
    </source>
</evidence>
<dbReference type="PANTHER" id="PTHR42788">
    <property type="entry name" value="TAURINE IMPORT ATP-BINDING PROTEIN-RELATED"/>
    <property type="match status" value="1"/>
</dbReference>
<dbReference type="Pfam" id="PF00005">
    <property type="entry name" value="ABC_tran"/>
    <property type="match status" value="1"/>
</dbReference>
<evidence type="ECO:0000313" key="9">
    <source>
        <dbReference type="EMBL" id="RKD76147.1"/>
    </source>
</evidence>
<dbReference type="PROSITE" id="PS50893">
    <property type="entry name" value="ABC_TRANSPORTER_2"/>
    <property type="match status" value="1"/>
</dbReference>
<evidence type="ECO:0000256" key="4">
    <source>
        <dbReference type="ARBA" id="ARBA00052482"/>
    </source>
</evidence>
<proteinExistence type="predicted"/>
<organism evidence="9 10">
    <name type="scientific">Sinobaca qinghaiensis</name>
    <dbReference type="NCBI Taxonomy" id="342944"/>
    <lineage>
        <taxon>Bacteria</taxon>
        <taxon>Bacillati</taxon>
        <taxon>Bacillota</taxon>
        <taxon>Bacilli</taxon>
        <taxon>Bacillales</taxon>
        <taxon>Sporolactobacillaceae</taxon>
        <taxon>Sinobaca</taxon>
    </lineage>
</organism>
<dbReference type="Gene3D" id="3.40.50.300">
    <property type="entry name" value="P-loop containing nucleotide triphosphate hydrolases"/>
    <property type="match status" value="1"/>
</dbReference>
<evidence type="ECO:0000256" key="1">
    <source>
        <dbReference type="ARBA" id="ARBA00022448"/>
    </source>
</evidence>
<dbReference type="Proteomes" id="UP000285120">
    <property type="component" value="Unassembled WGS sequence"/>
</dbReference>
<evidence type="ECO:0000256" key="5">
    <source>
        <dbReference type="ARBA" id="ARBA00063934"/>
    </source>
</evidence>
<feature type="domain" description="ABC transporter" evidence="8">
    <location>
        <begin position="18"/>
        <end position="245"/>
    </location>
</feature>
<name>A0A419V7W4_9BACL</name>
<keyword evidence="3 9" id="KW-0067">ATP-binding</keyword>
<dbReference type="InterPro" id="IPR003593">
    <property type="entry name" value="AAA+_ATPase"/>
</dbReference>
<evidence type="ECO:0000256" key="6">
    <source>
        <dbReference type="ARBA" id="ARBA00066388"/>
    </source>
</evidence>
<dbReference type="SMART" id="SM00382">
    <property type="entry name" value="AAA"/>
    <property type="match status" value="1"/>
</dbReference>
<dbReference type="GO" id="GO:0016887">
    <property type="term" value="F:ATP hydrolysis activity"/>
    <property type="evidence" value="ECO:0007669"/>
    <property type="project" value="InterPro"/>
</dbReference>
<comment type="catalytic activity">
    <reaction evidence="4">
        <text>a quaternary ammonium(out) + ATP + H2O = a quaternary ammonium(in) + ADP + phosphate + H(+)</text>
        <dbReference type="Rhea" id="RHEA:11036"/>
        <dbReference type="ChEBI" id="CHEBI:15377"/>
        <dbReference type="ChEBI" id="CHEBI:15378"/>
        <dbReference type="ChEBI" id="CHEBI:30616"/>
        <dbReference type="ChEBI" id="CHEBI:35267"/>
        <dbReference type="ChEBI" id="CHEBI:43474"/>
        <dbReference type="ChEBI" id="CHEBI:456216"/>
        <dbReference type="EC" id="7.6.2.9"/>
    </reaction>
</comment>
<accession>A0A419V7W4</accession>
<dbReference type="InterPro" id="IPR050166">
    <property type="entry name" value="ABC_transporter_ATP-bind"/>
</dbReference>
<evidence type="ECO:0000256" key="3">
    <source>
        <dbReference type="ARBA" id="ARBA00022840"/>
    </source>
</evidence>
<sequence>MQADIQKTEQEKHTAETISMKNVSKVYDNGHTAVQNVDLTIKEGDFVSFVGPSGCGKSTIFKMVAGLTTITEGHIHLFNKEIDSSDRDSRDLAYVFQDATLLPWLNIEKNVRMPLTFQSIKKEEQNKMVQETLELVGLKGYERAMPRELSGGMKMRVSIARALVSKPKLLLMDEPFGALDEITRQNLQEELLRIWNSQKMTVLFITHNVFESVYLSNRVAVMTASPGKVDDVIDIPLSYPRNSDVRTAPEFSNLVAEISEKLKN</sequence>
<dbReference type="InterPro" id="IPR027417">
    <property type="entry name" value="P-loop_NTPase"/>
</dbReference>
<keyword evidence="10" id="KW-1185">Reference proteome</keyword>
<dbReference type="GO" id="GO:0015418">
    <property type="term" value="F:ABC-type quaternary ammonium compound transporting activity"/>
    <property type="evidence" value="ECO:0007669"/>
    <property type="project" value="UniProtKB-EC"/>
</dbReference>
<dbReference type="GO" id="GO:0005524">
    <property type="term" value="F:ATP binding"/>
    <property type="evidence" value="ECO:0007669"/>
    <property type="project" value="UniProtKB-KW"/>
</dbReference>
<dbReference type="EMBL" id="RAPK01000006">
    <property type="protein sequence ID" value="RKD76147.1"/>
    <property type="molecule type" value="Genomic_DNA"/>
</dbReference>
<comment type="caution">
    <text evidence="9">The sequence shown here is derived from an EMBL/GenBank/DDBJ whole genome shotgun (WGS) entry which is preliminary data.</text>
</comment>
<dbReference type="PROSITE" id="PS00211">
    <property type="entry name" value="ABC_TRANSPORTER_1"/>
    <property type="match status" value="1"/>
</dbReference>
<dbReference type="PANTHER" id="PTHR42788:SF19">
    <property type="entry name" value="ALIPHATIC SULFONATES IMPORT ATP-BINDING PROTEIN SSUB 2"/>
    <property type="match status" value="1"/>
</dbReference>
<dbReference type="CDD" id="cd03293">
    <property type="entry name" value="ABC_NrtD_SsuB_transporters"/>
    <property type="match status" value="1"/>
</dbReference>
<protein>
    <recommendedName>
        <fullName evidence="7">Carnitine transport ATP-binding protein OpuCA</fullName>
        <ecNumber evidence="6">7.6.2.9</ecNumber>
    </recommendedName>
</protein>
<dbReference type="EC" id="7.6.2.9" evidence="6"/>
<keyword evidence="2" id="KW-0547">Nucleotide-binding</keyword>
<evidence type="ECO:0000256" key="7">
    <source>
        <dbReference type="ARBA" id="ARBA00070305"/>
    </source>
</evidence>
<gene>
    <name evidence="9" type="ORF">ATL39_0359</name>
</gene>
<evidence type="ECO:0000256" key="2">
    <source>
        <dbReference type="ARBA" id="ARBA00022741"/>
    </source>
</evidence>
<dbReference type="InterPro" id="IPR017871">
    <property type="entry name" value="ABC_transporter-like_CS"/>
</dbReference>
<dbReference type="OrthoDB" id="18967at2"/>
<dbReference type="RefSeq" id="WP_120191563.1">
    <property type="nucleotide sequence ID" value="NZ_RAPK01000006.1"/>
</dbReference>
<keyword evidence="1" id="KW-0813">Transport</keyword>
<evidence type="ECO:0000313" key="10">
    <source>
        <dbReference type="Proteomes" id="UP000285120"/>
    </source>
</evidence>
<dbReference type="FunFam" id="3.40.50.300:FF:000425">
    <property type="entry name" value="Probable ABC transporter, ATP-binding subunit"/>
    <property type="match status" value="1"/>
</dbReference>
<dbReference type="AlphaFoldDB" id="A0A419V7W4"/>
<dbReference type="InterPro" id="IPR003439">
    <property type="entry name" value="ABC_transporter-like_ATP-bd"/>
</dbReference>